<feature type="transmembrane region" description="Helical" evidence="1">
    <location>
        <begin position="333"/>
        <end position="355"/>
    </location>
</feature>
<keyword evidence="1" id="KW-1133">Transmembrane helix</keyword>
<evidence type="ECO:0000313" key="3">
    <source>
        <dbReference type="Proteomes" id="UP000001304"/>
    </source>
</evidence>
<feature type="transmembrane region" description="Helical" evidence="1">
    <location>
        <begin position="176"/>
        <end position="194"/>
    </location>
</feature>
<evidence type="ECO:0000256" key="1">
    <source>
        <dbReference type="SAM" id="Phobius"/>
    </source>
</evidence>
<dbReference type="PANTHER" id="PTHR38815">
    <property type="entry name" value="HYPOTHETICAL MEMBRANE PROTEIN, CONSERVED, DUF373 FAMILY"/>
    <property type="match status" value="1"/>
</dbReference>
<feature type="transmembrane region" description="Helical" evidence="1">
    <location>
        <begin position="233"/>
        <end position="255"/>
    </location>
</feature>
<dbReference type="BioCyc" id="IAGG583356:GHAH-13-MONOMER"/>
<dbReference type="PANTHER" id="PTHR38815:SF1">
    <property type="entry name" value="DUF373 FAMILY PROTEIN"/>
    <property type="match status" value="1"/>
</dbReference>
<feature type="transmembrane region" description="Helical" evidence="1">
    <location>
        <begin position="303"/>
        <end position="327"/>
    </location>
</feature>
<gene>
    <name evidence="2" type="ordered locus">Igag_0012</name>
</gene>
<reference evidence="2 3" key="1">
    <citation type="journal article" date="2010" name="Stand. Genomic Sci.">
        <title>Complete genome sequence of Ignisphaera aggregans type strain (AQ1.S1).</title>
        <authorList>
            <person name="Goker M."/>
            <person name="Held B."/>
            <person name="Lapidus A."/>
            <person name="Nolan M."/>
            <person name="Spring S."/>
            <person name="Yasawong M."/>
            <person name="Lucas S."/>
            <person name="Glavina Del Rio T."/>
            <person name="Tice H."/>
            <person name="Cheng J.F."/>
            <person name="Goodwin L."/>
            <person name="Tapia R."/>
            <person name="Pitluck S."/>
            <person name="Liolios K."/>
            <person name="Ivanova N."/>
            <person name="Mavromatis K."/>
            <person name="Mikhailova N."/>
            <person name="Pati A."/>
            <person name="Chen A."/>
            <person name="Palaniappan K."/>
            <person name="Brambilla E."/>
            <person name="Land M."/>
            <person name="Hauser L."/>
            <person name="Chang Y.J."/>
            <person name="Jeffries C.D."/>
            <person name="Brettin T."/>
            <person name="Detter J.C."/>
            <person name="Han C."/>
            <person name="Rohde M."/>
            <person name="Sikorski J."/>
            <person name="Woyke T."/>
            <person name="Bristow J."/>
            <person name="Eisen J.A."/>
            <person name="Markowitz V."/>
            <person name="Hugenholtz P."/>
            <person name="Kyrpides N.C."/>
            <person name="Klenk H.P."/>
        </authorList>
    </citation>
    <scope>NUCLEOTIDE SEQUENCE [LARGE SCALE GENOMIC DNA]</scope>
    <source>
        <strain evidence="3">DSM 17230 / JCM 13409 / AQ1.S1</strain>
    </source>
</reference>
<dbReference type="KEGG" id="iag:Igag_0012"/>
<feature type="transmembrane region" description="Helical" evidence="1">
    <location>
        <begin position="200"/>
        <end position="221"/>
    </location>
</feature>
<accession>E0SP47</accession>
<protein>
    <recommendedName>
        <fullName evidence="4">DUF373 family protein</fullName>
    </recommendedName>
</protein>
<feature type="transmembrane region" description="Helical" evidence="1">
    <location>
        <begin position="270"/>
        <end position="291"/>
    </location>
</feature>
<dbReference type="HOGENOM" id="CLU_048986_0_0_2"/>
<keyword evidence="1" id="KW-0472">Membrane</keyword>
<proteinExistence type="predicted"/>
<dbReference type="EMBL" id="CP002098">
    <property type="protein sequence ID" value="ADM26865.1"/>
    <property type="molecule type" value="Genomic_DNA"/>
</dbReference>
<dbReference type="AlphaFoldDB" id="E0SP47"/>
<evidence type="ECO:0008006" key="4">
    <source>
        <dbReference type="Google" id="ProtNLM"/>
    </source>
</evidence>
<name>E0SP47_IGNAA</name>
<dbReference type="Proteomes" id="UP000001304">
    <property type="component" value="Chromosome"/>
</dbReference>
<organism evidence="2 3">
    <name type="scientific">Ignisphaera aggregans (strain DSM 17230 / JCM 13409 / AQ1.S1)</name>
    <dbReference type="NCBI Taxonomy" id="583356"/>
    <lineage>
        <taxon>Archaea</taxon>
        <taxon>Thermoproteota</taxon>
        <taxon>Thermoprotei</taxon>
        <taxon>Desulfurococcales</taxon>
        <taxon>Desulfurococcaceae</taxon>
        <taxon>Ignisphaera</taxon>
    </lineage>
</organism>
<dbReference type="Pfam" id="PF04123">
    <property type="entry name" value="DUF373"/>
    <property type="match status" value="1"/>
</dbReference>
<evidence type="ECO:0000313" key="2">
    <source>
        <dbReference type="EMBL" id="ADM26865.1"/>
    </source>
</evidence>
<keyword evidence="3" id="KW-1185">Reference proteome</keyword>
<dbReference type="InterPro" id="IPR007254">
    <property type="entry name" value="DUF373"/>
</dbReference>
<dbReference type="STRING" id="583356.Igag_0012"/>
<keyword evidence="1" id="KW-0812">Transmembrane</keyword>
<sequence>MNDRMLLDGKSSNNNIVVIYVDIDGDIDRCGIQTPVKGYSNVLDAAMKFAICNPRDSDTNAIFEAIRIYRELAKTSQNLNTDIVLISGPPEVPRYLAFLKIEETLKILKDSLNAQKAIVVLDSVEDEKAVPIIGKYFDVINVEKVVVVQSKTIEYAYTILSDILRKIIYEKEYSRIFLGYPGIIILILTILAIFNVLNIALYIVSILVSILMILRGFNLVPKMKYLATNTIKLSIYGLSILLNAIFIALLIPTIINNISNLEIMLNAIKLYLYLPITSLAILIIPSFITAIRNKAILHLINSALLIITILFSYILAYNVLELIVRYMDMNTNVFINNIISSSIAIIFLLTLYELLKRSKRD</sequence>